<name>A0A2N7PQ47_9BACT</name>
<dbReference type="EMBL" id="PNIK01000013">
    <property type="protein sequence ID" value="PMP68811.1"/>
    <property type="molecule type" value="Genomic_DNA"/>
</dbReference>
<comment type="caution">
    <text evidence="1">The sequence shown here is derived from an EMBL/GenBank/DDBJ whole genome shotgun (WGS) entry which is preliminary data.</text>
</comment>
<accession>A0A2N7PQ47</accession>
<protein>
    <submittedName>
        <fullName evidence="1">Uncharacterized protein</fullName>
    </submittedName>
</protein>
<proteinExistence type="predicted"/>
<evidence type="ECO:0000313" key="1">
    <source>
        <dbReference type="EMBL" id="PMP68811.1"/>
    </source>
</evidence>
<gene>
    <name evidence="1" type="ORF">C0190_00875</name>
</gene>
<reference evidence="1 2" key="1">
    <citation type="submission" date="2018-01" db="EMBL/GenBank/DDBJ databases">
        <title>Metagenomic assembled genomes from two thermal pools in the Uzon Caldera, Kamchatka, Russia.</title>
        <authorList>
            <person name="Wilkins L."/>
            <person name="Ettinger C."/>
        </authorList>
    </citation>
    <scope>NUCLEOTIDE SEQUENCE [LARGE SCALE GENOMIC DNA]</scope>
    <source>
        <strain evidence="1">ZAV-08</strain>
    </source>
</reference>
<dbReference type="AlphaFoldDB" id="A0A2N7PQ47"/>
<evidence type="ECO:0000313" key="2">
    <source>
        <dbReference type="Proteomes" id="UP000235460"/>
    </source>
</evidence>
<organism evidence="1 2">
    <name type="scientific">Thermodesulfobacterium geofontis</name>
    <dbReference type="NCBI Taxonomy" id="1295609"/>
    <lineage>
        <taxon>Bacteria</taxon>
        <taxon>Pseudomonadati</taxon>
        <taxon>Thermodesulfobacteriota</taxon>
        <taxon>Thermodesulfobacteria</taxon>
        <taxon>Thermodesulfobacteriales</taxon>
        <taxon>Thermodesulfobacteriaceae</taxon>
        <taxon>Thermodesulfobacterium</taxon>
    </lineage>
</organism>
<sequence length="191" mass="22406">MLKNLKYLRIIDPDPTSLILEKIRIADELFTDWGDYFLKDKKFLENLKNYEEAIKKSNKIMNELGTFEECYLCSAVENAGCCKIGLENEVTINILLINMFFKVEIPKNRDVPGKCFFVGPTGCKIFARPYLCREYFCNRLLRLFSPEEYALITQTISEELTLLYLINRYIRNELEFLLGEFLLELDITGYS</sequence>
<dbReference type="Proteomes" id="UP000235460">
    <property type="component" value="Unassembled WGS sequence"/>
</dbReference>